<evidence type="ECO:0000313" key="3">
    <source>
        <dbReference type="Proteomes" id="UP000654075"/>
    </source>
</evidence>
<protein>
    <submittedName>
        <fullName evidence="2">Uncharacterized protein</fullName>
    </submittedName>
</protein>
<sequence>MDIDSDFETESPRMRSRASSDGSWTRVPAAPALTGPAVVPPAASAAASPRVSTTPAAAFTSTSGTGVEMDWRLLDLKGFLTPTPYSGREVDFPAWKEGFLNIMSALDLDAYMMEAEVRSVPPELAIMTPEQRKMAKMLHIILQKVTQDTGVAALVVKSVRDRNGFMAWRNLCAEIQPRIPDRQTSVLAGLLQPQWGSGPFWPQCLAWEFQIANYEAEAGDRVSDATKVAVLCKWAPTEIRSYLKLAPSTTTQDYKSLRESIRNYLARGTIYQDMGVSHSDTTPMEDNKAMEVDALPQSGKGSQRRKQKDLPPRREQRDEPSWWTAEFRDEPSWWTAESPDAPSWWAAESRDEPYWWTAESTADPPSAKGKGQGKAPAPSQQAP</sequence>
<reference evidence="2" key="1">
    <citation type="submission" date="2021-02" db="EMBL/GenBank/DDBJ databases">
        <authorList>
            <person name="Dougan E. K."/>
            <person name="Rhodes N."/>
            <person name="Thang M."/>
            <person name="Chan C."/>
        </authorList>
    </citation>
    <scope>NUCLEOTIDE SEQUENCE</scope>
</reference>
<evidence type="ECO:0000256" key="1">
    <source>
        <dbReference type="SAM" id="MobiDB-lite"/>
    </source>
</evidence>
<organism evidence="2 3">
    <name type="scientific">Polarella glacialis</name>
    <name type="common">Dinoflagellate</name>
    <dbReference type="NCBI Taxonomy" id="89957"/>
    <lineage>
        <taxon>Eukaryota</taxon>
        <taxon>Sar</taxon>
        <taxon>Alveolata</taxon>
        <taxon>Dinophyceae</taxon>
        <taxon>Suessiales</taxon>
        <taxon>Suessiaceae</taxon>
        <taxon>Polarella</taxon>
    </lineage>
</organism>
<dbReference type="AlphaFoldDB" id="A0A813EM35"/>
<gene>
    <name evidence="2" type="ORF">PGLA1383_LOCUS18365</name>
</gene>
<dbReference type="OrthoDB" id="448764at2759"/>
<feature type="compositionally biased region" description="Basic and acidic residues" evidence="1">
    <location>
        <begin position="308"/>
        <end position="331"/>
    </location>
</feature>
<dbReference type="EMBL" id="CAJNNV010011717">
    <property type="protein sequence ID" value="CAE8600027.1"/>
    <property type="molecule type" value="Genomic_DNA"/>
</dbReference>
<comment type="caution">
    <text evidence="2">The sequence shown here is derived from an EMBL/GenBank/DDBJ whole genome shotgun (WGS) entry which is preliminary data.</text>
</comment>
<dbReference type="Proteomes" id="UP000654075">
    <property type="component" value="Unassembled WGS sequence"/>
</dbReference>
<feature type="region of interest" description="Disordered" evidence="1">
    <location>
        <begin position="293"/>
        <end position="383"/>
    </location>
</feature>
<evidence type="ECO:0000313" key="2">
    <source>
        <dbReference type="EMBL" id="CAE8600027.1"/>
    </source>
</evidence>
<accession>A0A813EM35</accession>
<name>A0A813EM35_POLGL</name>
<feature type="region of interest" description="Disordered" evidence="1">
    <location>
        <begin position="1"/>
        <end position="29"/>
    </location>
</feature>
<proteinExistence type="predicted"/>
<keyword evidence="3" id="KW-1185">Reference proteome</keyword>